<dbReference type="Pfam" id="PF02685">
    <property type="entry name" value="Glucokinase"/>
    <property type="match status" value="1"/>
</dbReference>
<organism evidence="4 5">
    <name type="scientific">Rhodobacter flavimaris</name>
    <dbReference type="NCBI Taxonomy" id="2907145"/>
    <lineage>
        <taxon>Bacteria</taxon>
        <taxon>Pseudomonadati</taxon>
        <taxon>Pseudomonadota</taxon>
        <taxon>Alphaproteobacteria</taxon>
        <taxon>Rhodobacterales</taxon>
        <taxon>Rhodobacter group</taxon>
        <taxon>Rhodobacter</taxon>
    </lineage>
</organism>
<protein>
    <submittedName>
        <fullName evidence="4">Glucokinase</fullName>
    </submittedName>
</protein>
<dbReference type="PANTHER" id="PTHR47690:SF1">
    <property type="entry name" value="GLUCOKINASE"/>
    <property type="match status" value="1"/>
</dbReference>
<comment type="similarity">
    <text evidence="3">Belongs to the bacterial glucokinase family.</text>
</comment>
<dbReference type="RefSeq" id="WP_233675027.1">
    <property type="nucleotide sequence ID" value="NZ_JAJUOS010000001.1"/>
</dbReference>
<evidence type="ECO:0000313" key="4">
    <source>
        <dbReference type="EMBL" id="MCE5971998.1"/>
    </source>
</evidence>
<dbReference type="CDD" id="cd24008">
    <property type="entry name" value="ASKHA_NBD_GLK"/>
    <property type="match status" value="1"/>
</dbReference>
<reference evidence="4 5" key="1">
    <citation type="submission" date="2021-12" db="EMBL/GenBank/DDBJ databases">
        <title>Sinirhodobacter sp. WL0062 is a bacterium isolated from seawater.</title>
        <authorList>
            <person name="Wang L."/>
            <person name="He W."/>
            <person name="Zhang D.-F."/>
        </authorList>
    </citation>
    <scope>NUCLEOTIDE SEQUENCE [LARGE SCALE GENOMIC DNA]</scope>
    <source>
        <strain evidence="4 5">WL0062</strain>
    </source>
</reference>
<dbReference type="InterPro" id="IPR003836">
    <property type="entry name" value="Glucokinase"/>
</dbReference>
<keyword evidence="5" id="KW-1185">Reference proteome</keyword>
<dbReference type="InterPro" id="IPR050201">
    <property type="entry name" value="Bacterial_glucokinase"/>
</dbReference>
<gene>
    <name evidence="4" type="ORF">LZA78_00650</name>
</gene>
<evidence type="ECO:0000256" key="2">
    <source>
        <dbReference type="ARBA" id="ARBA00022777"/>
    </source>
</evidence>
<accession>A0ABS8YQN8</accession>
<evidence type="ECO:0000256" key="1">
    <source>
        <dbReference type="ARBA" id="ARBA00022679"/>
    </source>
</evidence>
<dbReference type="SUPFAM" id="SSF53067">
    <property type="entry name" value="Actin-like ATPase domain"/>
    <property type="match status" value="1"/>
</dbReference>
<dbReference type="Proteomes" id="UP001521181">
    <property type="component" value="Unassembled WGS sequence"/>
</dbReference>
<evidence type="ECO:0000313" key="5">
    <source>
        <dbReference type="Proteomes" id="UP001521181"/>
    </source>
</evidence>
<dbReference type="InterPro" id="IPR043129">
    <property type="entry name" value="ATPase_NBD"/>
</dbReference>
<proteinExistence type="inferred from homology"/>
<dbReference type="PANTHER" id="PTHR47690">
    <property type="entry name" value="GLUCOKINASE"/>
    <property type="match status" value="1"/>
</dbReference>
<comment type="caution">
    <text evidence="4">The sequence shown here is derived from an EMBL/GenBank/DDBJ whole genome shotgun (WGS) entry which is preliminary data.</text>
</comment>
<dbReference type="Gene3D" id="3.40.367.20">
    <property type="match status" value="1"/>
</dbReference>
<evidence type="ECO:0000256" key="3">
    <source>
        <dbReference type="RuleBase" id="RU004046"/>
    </source>
</evidence>
<dbReference type="Gene3D" id="3.30.420.40">
    <property type="match status" value="1"/>
</dbReference>
<dbReference type="EMBL" id="JAJUOS010000001">
    <property type="protein sequence ID" value="MCE5971998.1"/>
    <property type="molecule type" value="Genomic_DNA"/>
</dbReference>
<sequence>MTDMTPDRYTLLADIGGTNTRVALAEDGRLLPHTIARFANAGRASFYPILSEYMAKEGVSDLAGACIAVAGPVSAAGDSAEMTNLSWVIEAHEVARVTGAETVAILNDLQAQGHALGHLPEGATRTLIAGAPAEAGASRLVVGVGTGFNAAPVHEAPGGRIVAASECGHAALPVQDARDMALMEFVHSAHGFAAVEDVLSGRGFERVYAFVTSEAGARADIPAAQIMAAMQAGDPLAQATGQLFVRMLGMAVGDLALIHLPFGGLYLCGGVARAFTPWLDQFGFAEAFRAKGRFSVLMTEFPVHVIEDDYAALTGCATHLQALRARK</sequence>
<name>A0ABS8YQN8_9RHOB</name>
<keyword evidence="2" id="KW-0418">Kinase</keyword>
<keyword evidence="1" id="KW-0808">Transferase</keyword>